<dbReference type="PANTHER" id="PTHR22298">
    <property type="entry name" value="ENDO-1,4-BETA-GLUCANASE"/>
    <property type="match status" value="1"/>
</dbReference>
<keyword evidence="5 8" id="KW-0119">Carbohydrate metabolism</keyword>
<evidence type="ECO:0000256" key="7">
    <source>
        <dbReference type="ARBA" id="ARBA00023326"/>
    </source>
</evidence>
<dbReference type="InterPro" id="IPR012341">
    <property type="entry name" value="6hp_glycosidase-like_sf"/>
</dbReference>
<dbReference type="EC" id="3.2.1.4" evidence="9"/>
<keyword evidence="7 8" id="KW-0624">Polysaccharide degradation</keyword>
<feature type="active site" evidence="8">
    <location>
        <position position="152"/>
    </location>
</feature>
<dbReference type="GO" id="GO:0008810">
    <property type="term" value="F:cellulase activity"/>
    <property type="evidence" value="ECO:0007669"/>
    <property type="project" value="UniProtKB-EC"/>
</dbReference>
<evidence type="ECO:0000256" key="5">
    <source>
        <dbReference type="ARBA" id="ARBA00023277"/>
    </source>
</evidence>
<name>A0A6L2NYA6_TANCI</name>
<dbReference type="AlphaFoldDB" id="A0A6L2NYA6"/>
<keyword evidence="3 8" id="KW-0378">Hydrolase</keyword>
<dbReference type="InterPro" id="IPR008928">
    <property type="entry name" value="6-hairpin_glycosidase_sf"/>
</dbReference>
<comment type="caution">
    <text evidence="11">The sequence shown here is derived from an EMBL/GenBank/DDBJ whole genome shotgun (WGS) entry which is preliminary data.</text>
</comment>
<sequence>MFANWDNPTWFSWDNKLAGTQVLLSRVNFFGIKKEISMVENMNLQMYRRTAEALMCLTLLPPVTSQKTNGGLIWVNEWDTLQYSIATSFLAVVFSDYMFTSNTPYIYCNGKLFEPINLREFAISQADYVLGNNPMNMSYLVGFGRNYPQYVHHRGASIPIDANTSCKDGFMWLNSTKPNPNVAVGAVVGGPFLNDTYIDSRNNSMQGMVNPISWLNPNSSSARLSKLWNPLCCSQDMGKTYLLLISPIDLLRPIMYCFMYVWFIKKGGGGGEGLKKRWMRWR</sequence>
<evidence type="ECO:0000259" key="10">
    <source>
        <dbReference type="Pfam" id="PF00759"/>
    </source>
</evidence>
<evidence type="ECO:0000313" key="11">
    <source>
        <dbReference type="EMBL" id="GEU90319.1"/>
    </source>
</evidence>
<evidence type="ECO:0000256" key="4">
    <source>
        <dbReference type="ARBA" id="ARBA00023001"/>
    </source>
</evidence>
<evidence type="ECO:0000256" key="2">
    <source>
        <dbReference type="ARBA" id="ARBA00007072"/>
    </source>
</evidence>
<feature type="domain" description="Glycoside hydrolase family 9" evidence="10">
    <location>
        <begin position="8"/>
        <end position="206"/>
    </location>
</feature>
<evidence type="ECO:0000256" key="6">
    <source>
        <dbReference type="ARBA" id="ARBA00023295"/>
    </source>
</evidence>
<dbReference type="InterPro" id="IPR018221">
    <property type="entry name" value="Glyco_hydro_9_His_AS"/>
</dbReference>
<dbReference type="Pfam" id="PF00759">
    <property type="entry name" value="Glyco_hydro_9"/>
    <property type="match status" value="1"/>
</dbReference>
<dbReference type="Gene3D" id="1.50.10.10">
    <property type="match status" value="1"/>
</dbReference>
<dbReference type="GO" id="GO:0030245">
    <property type="term" value="P:cellulose catabolic process"/>
    <property type="evidence" value="ECO:0007669"/>
    <property type="project" value="UniProtKB-KW"/>
</dbReference>
<reference evidence="11" key="1">
    <citation type="journal article" date="2019" name="Sci. Rep.">
        <title>Draft genome of Tanacetum cinerariifolium, the natural source of mosquito coil.</title>
        <authorList>
            <person name="Yamashiro T."/>
            <person name="Shiraishi A."/>
            <person name="Satake H."/>
            <person name="Nakayama K."/>
        </authorList>
    </citation>
    <scope>NUCLEOTIDE SEQUENCE</scope>
</reference>
<keyword evidence="6 8" id="KW-0326">Glycosidase</keyword>
<accession>A0A6L2NYA6</accession>
<comment type="similarity">
    <text evidence="2 8 9">Belongs to the glycosyl hydrolase 9 (cellulase E) family.</text>
</comment>
<proteinExistence type="inferred from homology"/>
<dbReference type="EMBL" id="BKCJ010010159">
    <property type="protein sequence ID" value="GEU90319.1"/>
    <property type="molecule type" value="Genomic_DNA"/>
</dbReference>
<comment type="catalytic activity">
    <reaction evidence="1 9">
        <text>Endohydrolysis of (1-&gt;4)-beta-D-glucosidic linkages in cellulose, lichenin and cereal beta-D-glucans.</text>
        <dbReference type="EC" id="3.2.1.4"/>
    </reaction>
</comment>
<evidence type="ECO:0000256" key="8">
    <source>
        <dbReference type="PROSITE-ProRule" id="PRU10059"/>
    </source>
</evidence>
<dbReference type="PROSITE" id="PS00592">
    <property type="entry name" value="GH9_2"/>
    <property type="match status" value="1"/>
</dbReference>
<evidence type="ECO:0000256" key="1">
    <source>
        <dbReference type="ARBA" id="ARBA00000966"/>
    </source>
</evidence>
<dbReference type="InterPro" id="IPR001701">
    <property type="entry name" value="Glyco_hydro_9"/>
</dbReference>
<dbReference type="SUPFAM" id="SSF48208">
    <property type="entry name" value="Six-hairpin glycosidases"/>
    <property type="match status" value="1"/>
</dbReference>
<evidence type="ECO:0000256" key="3">
    <source>
        <dbReference type="ARBA" id="ARBA00022801"/>
    </source>
</evidence>
<organism evidence="11">
    <name type="scientific">Tanacetum cinerariifolium</name>
    <name type="common">Dalmatian daisy</name>
    <name type="synonym">Chrysanthemum cinerariifolium</name>
    <dbReference type="NCBI Taxonomy" id="118510"/>
    <lineage>
        <taxon>Eukaryota</taxon>
        <taxon>Viridiplantae</taxon>
        <taxon>Streptophyta</taxon>
        <taxon>Embryophyta</taxon>
        <taxon>Tracheophyta</taxon>
        <taxon>Spermatophyta</taxon>
        <taxon>Magnoliopsida</taxon>
        <taxon>eudicotyledons</taxon>
        <taxon>Gunneridae</taxon>
        <taxon>Pentapetalae</taxon>
        <taxon>asterids</taxon>
        <taxon>campanulids</taxon>
        <taxon>Asterales</taxon>
        <taxon>Asteraceae</taxon>
        <taxon>Asteroideae</taxon>
        <taxon>Anthemideae</taxon>
        <taxon>Anthemidinae</taxon>
        <taxon>Tanacetum</taxon>
    </lineage>
</organism>
<evidence type="ECO:0000256" key="9">
    <source>
        <dbReference type="RuleBase" id="RU361166"/>
    </source>
</evidence>
<protein>
    <recommendedName>
        <fullName evidence="9">Endoglucanase</fullName>
        <ecNumber evidence="9">3.2.1.4</ecNumber>
    </recommendedName>
</protein>
<gene>
    <name evidence="11" type="ORF">Tci_062297</name>
</gene>
<keyword evidence="4 9" id="KW-0136">Cellulose degradation</keyword>